<dbReference type="Proteomes" id="UP000069914">
    <property type="component" value="Chromosome"/>
</dbReference>
<evidence type="ECO:0000313" key="2">
    <source>
        <dbReference type="Proteomes" id="UP000069914"/>
    </source>
</evidence>
<protein>
    <submittedName>
        <fullName evidence="1">Uncharacterized protein</fullName>
    </submittedName>
</protein>
<dbReference type="EMBL" id="CP011975">
    <property type="protein sequence ID" value="AKP32795.1"/>
    <property type="molecule type" value="Genomic_DNA"/>
</dbReference>
<evidence type="ECO:0000313" key="1">
    <source>
        <dbReference type="EMBL" id="AKP32795.1"/>
    </source>
</evidence>
<gene>
    <name evidence="1" type="ORF">ACZ76_04125</name>
</gene>
<accession>A0ABN4HBE4</accession>
<name>A0ABN4HBE4_YERAE</name>
<organism evidence="1 2">
    <name type="scientific">Yersinia aleksiciae</name>
    <dbReference type="NCBI Taxonomy" id="263819"/>
    <lineage>
        <taxon>Bacteria</taxon>
        <taxon>Pseudomonadati</taxon>
        <taxon>Pseudomonadota</taxon>
        <taxon>Gammaproteobacteria</taxon>
        <taxon>Enterobacterales</taxon>
        <taxon>Yersiniaceae</taxon>
        <taxon>Yersinia</taxon>
    </lineage>
</organism>
<reference evidence="1 2" key="1">
    <citation type="journal article" date="2015" name="Genome Announc.">
        <title>De Novo Genome Sequence of Yersinia aleksiciae Y159T.</title>
        <authorList>
            <person name="Sprague L.D."/>
            <person name="Neubauer H."/>
        </authorList>
    </citation>
    <scope>NUCLEOTIDE SEQUENCE [LARGE SCALE GENOMIC DNA]</scope>
    <source>
        <strain evidence="1 2">159</strain>
    </source>
</reference>
<proteinExistence type="predicted"/>
<sequence>MRRLSEHYSRFSNQCDEVKVFLASFGEFTSWKEMRDGNYDPVSKDNTELKAIESLLIYAHQPAYNIMLLSSNQFENLNFRIFNTGRRKSLMPEISTHFYRDDR</sequence>
<keyword evidence="2" id="KW-1185">Reference proteome</keyword>